<evidence type="ECO:0000313" key="1">
    <source>
        <dbReference type="EMBL" id="ABK45598.1"/>
    </source>
</evidence>
<evidence type="ECO:0000313" key="2">
    <source>
        <dbReference type="Proteomes" id="UP000002586"/>
    </source>
</evidence>
<gene>
    <name evidence="1" type="ordered locus">Mmc1_3108</name>
</gene>
<proteinExistence type="predicted"/>
<dbReference type="KEGG" id="mgm:Mmc1_3108"/>
<dbReference type="Proteomes" id="UP000002586">
    <property type="component" value="Chromosome"/>
</dbReference>
<dbReference type="HOGENOM" id="CLU_2193750_0_0_5"/>
<reference evidence="2" key="1">
    <citation type="journal article" date="2009" name="Appl. Environ. Microbiol.">
        <title>Complete genome sequence of the chemolithoautotrophic marine magnetotactic coccus strain MC-1.</title>
        <authorList>
            <person name="Schubbe S."/>
            <person name="Williams T.J."/>
            <person name="Xie G."/>
            <person name="Kiss H.E."/>
            <person name="Brettin T.S."/>
            <person name="Martinez D."/>
            <person name="Ross C.A."/>
            <person name="Schuler D."/>
            <person name="Cox B.L."/>
            <person name="Nealson K.H."/>
            <person name="Bazylinski D.A."/>
        </authorList>
    </citation>
    <scope>NUCLEOTIDE SEQUENCE [LARGE SCALE GENOMIC DNA]</scope>
    <source>
        <strain evidence="2">ATCC BAA-1437 / JCM 17883 / MC-1</strain>
    </source>
</reference>
<name>A0LCA5_MAGMM</name>
<organism evidence="1 2">
    <name type="scientific">Magnetococcus marinus (strain ATCC BAA-1437 / JCM 17883 / MC-1)</name>
    <dbReference type="NCBI Taxonomy" id="156889"/>
    <lineage>
        <taxon>Bacteria</taxon>
        <taxon>Pseudomonadati</taxon>
        <taxon>Pseudomonadota</taxon>
        <taxon>Magnetococcia</taxon>
        <taxon>Magnetococcales</taxon>
        <taxon>Magnetococcaceae</taxon>
        <taxon>Magnetococcus</taxon>
    </lineage>
</organism>
<dbReference type="EMBL" id="CP000471">
    <property type="protein sequence ID" value="ABK45598.1"/>
    <property type="molecule type" value="Genomic_DNA"/>
</dbReference>
<accession>A0LCA5</accession>
<keyword evidence="2" id="KW-1185">Reference proteome</keyword>
<dbReference type="AlphaFoldDB" id="A0LCA5"/>
<sequence length="108" mass="12364">MGLSWFCGEWHNRRGQWPLRGRWRGAQIMQEDEGYLLDDDDDWGIELPMEEIAEAFGITELELEVALETGRAEVSQTPQQVIVNGELLDSYKITISLENITVSINLEP</sequence>
<protein>
    <submittedName>
        <fullName evidence="1">Uncharacterized protein</fullName>
    </submittedName>
</protein>
<reference evidence="1 2" key="2">
    <citation type="journal article" date="2012" name="Int. J. Syst. Evol. Microbiol.">
        <title>Magnetococcus marinus gen. nov., sp. nov., a marine, magnetotactic bacterium that represents a novel lineage (Magnetococcaceae fam. nov.; Magnetococcales ord. nov.) at the base of the Alphaproteobacteria.</title>
        <authorList>
            <person name="Bazylinski D.A."/>
            <person name="Williams T.J."/>
            <person name="Lefevre C.T."/>
            <person name="Berg R.J."/>
            <person name="Zhang C.L."/>
            <person name="Bowser S.S."/>
            <person name="Dean A.J."/>
            <person name="Beveridge T.J."/>
        </authorList>
    </citation>
    <scope>NUCLEOTIDE SEQUENCE [LARGE SCALE GENOMIC DNA]</scope>
    <source>
        <strain evidence="2">ATCC BAA-1437 / JCM 17883 / MC-1</strain>
    </source>
</reference>